<comment type="caution">
    <text evidence="5">The sequence shown here is derived from an EMBL/GenBank/DDBJ whole genome shotgun (WGS) entry which is preliminary data.</text>
</comment>
<evidence type="ECO:0000256" key="3">
    <source>
        <dbReference type="ARBA" id="ARBA00023163"/>
    </source>
</evidence>
<dbReference type="InterPro" id="IPR036388">
    <property type="entry name" value="WH-like_DNA-bd_sf"/>
</dbReference>
<feature type="domain" description="HTH gntR-type" evidence="4">
    <location>
        <begin position="12"/>
        <end position="79"/>
    </location>
</feature>
<organism evidence="5 6">
    <name type="scientific">Microbacterium paludicola</name>
    <dbReference type="NCBI Taxonomy" id="300019"/>
    <lineage>
        <taxon>Bacteria</taxon>
        <taxon>Bacillati</taxon>
        <taxon>Actinomycetota</taxon>
        <taxon>Actinomycetes</taxon>
        <taxon>Micrococcales</taxon>
        <taxon>Microbacteriaceae</taxon>
        <taxon>Microbacterium</taxon>
    </lineage>
</organism>
<dbReference type="InterPro" id="IPR036390">
    <property type="entry name" value="WH_DNA-bd_sf"/>
</dbReference>
<dbReference type="PANTHER" id="PTHR43537">
    <property type="entry name" value="TRANSCRIPTIONAL REGULATOR, GNTR FAMILY"/>
    <property type="match status" value="1"/>
</dbReference>
<name>A0A4Y9FYS7_9MICO</name>
<dbReference type="SMART" id="SM00345">
    <property type="entry name" value="HTH_GNTR"/>
    <property type="match status" value="1"/>
</dbReference>
<evidence type="ECO:0000313" key="6">
    <source>
        <dbReference type="Proteomes" id="UP000298358"/>
    </source>
</evidence>
<dbReference type="OrthoDB" id="8680240at2"/>
<dbReference type="AlphaFoldDB" id="A0A4Y9FYS7"/>
<dbReference type="InterPro" id="IPR008920">
    <property type="entry name" value="TF_FadR/GntR_C"/>
</dbReference>
<dbReference type="Gene3D" id="1.20.120.530">
    <property type="entry name" value="GntR ligand-binding domain-like"/>
    <property type="match status" value="1"/>
</dbReference>
<keyword evidence="2" id="KW-0238">DNA-binding</keyword>
<evidence type="ECO:0000259" key="4">
    <source>
        <dbReference type="PROSITE" id="PS50949"/>
    </source>
</evidence>
<protein>
    <submittedName>
        <fullName evidence="5">GntR family transcriptional regulator</fullName>
    </submittedName>
</protein>
<dbReference type="RefSeq" id="WP_135113902.1">
    <property type="nucleotide sequence ID" value="NZ_JADGLL010000009.1"/>
</dbReference>
<dbReference type="PANTHER" id="PTHR43537:SF52">
    <property type="entry name" value="FATTY ACID METABOLISM REGULATOR PROTEIN"/>
    <property type="match status" value="1"/>
</dbReference>
<evidence type="ECO:0000256" key="2">
    <source>
        <dbReference type="ARBA" id="ARBA00023125"/>
    </source>
</evidence>
<accession>A0A4Y9FYS7</accession>
<dbReference type="EMBL" id="SPQB01000009">
    <property type="protein sequence ID" value="TFU33409.1"/>
    <property type="molecule type" value="Genomic_DNA"/>
</dbReference>
<dbReference type="GO" id="GO:0003677">
    <property type="term" value="F:DNA binding"/>
    <property type="evidence" value="ECO:0007669"/>
    <property type="project" value="UniProtKB-KW"/>
</dbReference>
<evidence type="ECO:0000256" key="1">
    <source>
        <dbReference type="ARBA" id="ARBA00023015"/>
    </source>
</evidence>
<dbReference type="SUPFAM" id="SSF48008">
    <property type="entry name" value="GntR ligand-binding domain-like"/>
    <property type="match status" value="1"/>
</dbReference>
<dbReference type="InterPro" id="IPR000524">
    <property type="entry name" value="Tscrpt_reg_HTH_GntR"/>
</dbReference>
<dbReference type="PRINTS" id="PR00035">
    <property type="entry name" value="HTHGNTR"/>
</dbReference>
<dbReference type="InterPro" id="IPR011711">
    <property type="entry name" value="GntR_C"/>
</dbReference>
<dbReference type="Pfam" id="PF00392">
    <property type="entry name" value="GntR"/>
    <property type="match status" value="1"/>
</dbReference>
<gene>
    <name evidence="5" type="ORF">E4U02_05910</name>
</gene>
<keyword evidence="3" id="KW-0804">Transcription</keyword>
<dbReference type="Proteomes" id="UP000298358">
    <property type="component" value="Unassembled WGS sequence"/>
</dbReference>
<keyword evidence="6" id="KW-1185">Reference proteome</keyword>
<evidence type="ECO:0000313" key="5">
    <source>
        <dbReference type="EMBL" id="TFU33409.1"/>
    </source>
</evidence>
<dbReference type="SUPFAM" id="SSF46785">
    <property type="entry name" value="Winged helix' DNA-binding domain"/>
    <property type="match status" value="1"/>
</dbReference>
<reference evidence="5 6" key="1">
    <citation type="submission" date="2019-03" db="EMBL/GenBank/DDBJ databases">
        <title>Diversity of the mouse oral microbiome.</title>
        <authorList>
            <person name="Joseph S."/>
            <person name="Aduse-Opoku J."/>
            <person name="Curtis M."/>
            <person name="Wade W."/>
            <person name="Hashim A."/>
        </authorList>
    </citation>
    <scope>NUCLEOTIDE SEQUENCE [LARGE SCALE GENOMIC DNA]</scope>
    <source>
        <strain evidence="5 6">P1012</strain>
    </source>
</reference>
<dbReference type="GO" id="GO:0003700">
    <property type="term" value="F:DNA-binding transcription factor activity"/>
    <property type="evidence" value="ECO:0007669"/>
    <property type="project" value="InterPro"/>
</dbReference>
<dbReference type="Gene3D" id="1.10.10.10">
    <property type="entry name" value="Winged helix-like DNA-binding domain superfamily/Winged helix DNA-binding domain"/>
    <property type="match status" value="1"/>
</dbReference>
<dbReference type="PROSITE" id="PS50949">
    <property type="entry name" value="HTH_GNTR"/>
    <property type="match status" value="1"/>
</dbReference>
<proteinExistence type="predicted"/>
<sequence length="207" mass="23008">MSGLTPIDKGKQLLADSVFQYLGAAIIDGTLEQGSRIRDAELAEKLNVSRMPIREALQRLERIGLVEMMPSRYTRVTVVTDELVRASLAYAGYKCGIEIYATLPSMTDEQADHAVELLDAMDGALGDAAASIAARIAFSRYIASLTAENVYKQHLEDLDLALERNLTHVGPVVSDDELRENYRRLREAIRARDKVAAERLVREQFGL</sequence>
<dbReference type="CDD" id="cd07377">
    <property type="entry name" value="WHTH_GntR"/>
    <property type="match status" value="1"/>
</dbReference>
<dbReference type="Pfam" id="PF07729">
    <property type="entry name" value="FCD"/>
    <property type="match status" value="1"/>
</dbReference>
<keyword evidence="1" id="KW-0805">Transcription regulation</keyword>